<proteinExistence type="predicted"/>
<evidence type="ECO:0000256" key="1">
    <source>
        <dbReference type="SAM" id="SignalP"/>
    </source>
</evidence>
<evidence type="ECO:0000313" key="3">
    <source>
        <dbReference type="EMBL" id="HIU39403.1"/>
    </source>
</evidence>
<dbReference type="AlphaFoldDB" id="A0A9D1LG46"/>
<reference evidence="3" key="1">
    <citation type="submission" date="2020-10" db="EMBL/GenBank/DDBJ databases">
        <authorList>
            <person name="Gilroy R."/>
        </authorList>
    </citation>
    <scope>NUCLEOTIDE SEQUENCE</scope>
    <source>
        <strain evidence="3">17073</strain>
    </source>
</reference>
<comment type="caution">
    <text evidence="3">The sequence shown here is derived from an EMBL/GenBank/DDBJ whole genome shotgun (WGS) entry which is preliminary data.</text>
</comment>
<keyword evidence="1" id="KW-0732">Signal</keyword>
<gene>
    <name evidence="3" type="ORF">IAD18_07045</name>
</gene>
<evidence type="ECO:0000313" key="4">
    <source>
        <dbReference type="Proteomes" id="UP000824076"/>
    </source>
</evidence>
<dbReference type="InterPro" id="IPR025665">
    <property type="entry name" value="Beta-barrel_OMP_2"/>
</dbReference>
<organism evidence="3 4">
    <name type="scientific">Candidatus Limisoma intestinavium</name>
    <dbReference type="NCBI Taxonomy" id="2840856"/>
    <lineage>
        <taxon>Bacteria</taxon>
        <taxon>Pseudomonadati</taxon>
        <taxon>Bacteroidota</taxon>
        <taxon>Bacteroidia</taxon>
        <taxon>Bacteroidales</taxon>
        <taxon>Candidatus Limisoma</taxon>
    </lineage>
</organism>
<feature type="chain" id="PRO_5039422973" evidence="1">
    <location>
        <begin position="22"/>
        <end position="252"/>
    </location>
</feature>
<dbReference type="Proteomes" id="UP000824076">
    <property type="component" value="Unassembled WGS sequence"/>
</dbReference>
<evidence type="ECO:0000259" key="2">
    <source>
        <dbReference type="Pfam" id="PF13568"/>
    </source>
</evidence>
<feature type="domain" description="Outer membrane protein beta-barrel" evidence="2">
    <location>
        <begin position="34"/>
        <end position="227"/>
    </location>
</feature>
<feature type="signal peptide" evidence="1">
    <location>
        <begin position="1"/>
        <end position="21"/>
    </location>
</feature>
<dbReference type="Pfam" id="PF13568">
    <property type="entry name" value="OMP_b-brl_2"/>
    <property type="match status" value="1"/>
</dbReference>
<sequence>MKIYKHLIVALAVCFAGDAAAQEVPFFDTSKPDRILTFGIRAGLNSSGVSTNYMSIQPELIQSNFYWRSGGQAGGVVDLHIRNFFAIQVGCFWENRSYDCTLMAAAAEEDYMGSLYTHARFNYVNLPVLLSFRFNLLPQAVWQVDAGCYYAYGISGKKEMDSYIAFGESEGQLVFDHALSSPSYFGADPKEFLAVNRADFGLKLGTGLTFFDRYVVGVYYQRSIKNVAKNYEGGPDYHLRNCSWSVNIGYNF</sequence>
<protein>
    <submittedName>
        <fullName evidence="3">PorT family protein</fullName>
    </submittedName>
</protein>
<name>A0A9D1LG46_9BACT</name>
<reference evidence="3" key="2">
    <citation type="journal article" date="2021" name="PeerJ">
        <title>Extensive microbial diversity within the chicken gut microbiome revealed by metagenomics and culture.</title>
        <authorList>
            <person name="Gilroy R."/>
            <person name="Ravi A."/>
            <person name="Getino M."/>
            <person name="Pursley I."/>
            <person name="Horton D.L."/>
            <person name="Alikhan N.F."/>
            <person name="Baker D."/>
            <person name="Gharbi K."/>
            <person name="Hall N."/>
            <person name="Watson M."/>
            <person name="Adriaenssens E.M."/>
            <person name="Foster-Nyarko E."/>
            <person name="Jarju S."/>
            <person name="Secka A."/>
            <person name="Antonio M."/>
            <person name="Oren A."/>
            <person name="Chaudhuri R.R."/>
            <person name="La Ragione R."/>
            <person name="Hildebrand F."/>
            <person name="Pallen M.J."/>
        </authorList>
    </citation>
    <scope>NUCLEOTIDE SEQUENCE</scope>
    <source>
        <strain evidence="3">17073</strain>
    </source>
</reference>
<dbReference type="EMBL" id="DVMS01000197">
    <property type="protein sequence ID" value="HIU39403.1"/>
    <property type="molecule type" value="Genomic_DNA"/>
</dbReference>
<accession>A0A9D1LG46</accession>